<dbReference type="Gene3D" id="3.30.565.10">
    <property type="entry name" value="Histidine kinase-like ATPase, C-terminal domain"/>
    <property type="match status" value="1"/>
</dbReference>
<feature type="transmembrane region" description="Helical" evidence="5">
    <location>
        <begin position="122"/>
        <end position="144"/>
    </location>
</feature>
<dbReference type="SUPFAM" id="SSF55874">
    <property type="entry name" value="ATPase domain of HSP90 chaperone/DNA topoisomerase II/histidine kinase"/>
    <property type="match status" value="1"/>
</dbReference>
<evidence type="ECO:0000256" key="3">
    <source>
        <dbReference type="ARBA" id="ARBA00023012"/>
    </source>
</evidence>
<keyword evidence="3" id="KW-0902">Two-component regulatory system</keyword>
<protein>
    <submittedName>
        <fullName evidence="7">PspC domain-containing protein</fullName>
    </submittedName>
</protein>
<keyword evidence="1" id="KW-0808">Transferase</keyword>
<dbReference type="InterPro" id="IPR007168">
    <property type="entry name" value="Phageshock_PspC_N"/>
</dbReference>
<dbReference type="GO" id="GO:0000160">
    <property type="term" value="P:phosphorelay signal transduction system"/>
    <property type="evidence" value="ECO:0007669"/>
    <property type="project" value="UniProtKB-KW"/>
</dbReference>
<keyword evidence="5" id="KW-0812">Transmembrane</keyword>
<feature type="transmembrane region" description="Helical" evidence="5">
    <location>
        <begin position="180"/>
        <end position="199"/>
    </location>
</feature>
<feature type="domain" description="Phage shock protein PspC N-terminal" evidence="6">
    <location>
        <begin position="46"/>
        <end position="92"/>
    </location>
</feature>
<feature type="compositionally biased region" description="Gly residues" evidence="4">
    <location>
        <begin position="1"/>
        <end position="15"/>
    </location>
</feature>
<evidence type="ECO:0000256" key="1">
    <source>
        <dbReference type="ARBA" id="ARBA00022679"/>
    </source>
</evidence>
<sequence length="426" mass="44886">MTGGQGAGSRAGTQGGTQAASSRPQLVRLNHNPTPLADGQMPPAALMGGVCAGIATHLGVNVWLVRAIFVGLLFLNGVGALAYALAIALIPAGNPASPQLAAPTRLAAQLNQLQSKDGRDQAATIFSGVVLLALAAILVAWSRGWLESNAYLPLLIIGCGAALAWSQAEEVMHTPRSMAAIARLVAGLALAVLGVLIWLSDHTDMSGMLIGAFAALVMLSVVALVLAPLWLGVIRQLSQTQAAQARASERADIAAHLHDSVLQTLTLLRAQADDPQRVAALALSQERELRAWLYGDNHPTNENLRSEVESVSREIEQLYGVPVDSVIVGDTPATAKTRVLTSSLREALANAVRHGKPPISLYVEVSGQEVEAYVRDHGAGFELEAINPDRHGVRDSIIGRMQRHGGSATIRAREPGTEVCLRLALQ</sequence>
<evidence type="ECO:0000259" key="6">
    <source>
        <dbReference type="Pfam" id="PF04024"/>
    </source>
</evidence>
<dbReference type="Proteomes" id="UP000830236">
    <property type="component" value="Chromosome"/>
</dbReference>
<evidence type="ECO:0000256" key="4">
    <source>
        <dbReference type="SAM" id="MobiDB-lite"/>
    </source>
</evidence>
<dbReference type="AlphaFoldDB" id="A0A9E7ALC7"/>
<dbReference type="PANTHER" id="PTHR24421">
    <property type="entry name" value="NITRATE/NITRITE SENSOR PROTEIN NARX-RELATED"/>
    <property type="match status" value="1"/>
</dbReference>
<feature type="region of interest" description="Disordered" evidence="4">
    <location>
        <begin position="1"/>
        <end position="25"/>
    </location>
</feature>
<feature type="transmembrane region" description="Helical" evidence="5">
    <location>
        <begin position="205"/>
        <end position="231"/>
    </location>
</feature>
<dbReference type="PANTHER" id="PTHR24421:SF61">
    <property type="entry name" value="OXYGEN SENSOR HISTIDINE KINASE NREB"/>
    <property type="match status" value="1"/>
</dbReference>
<evidence type="ECO:0000256" key="2">
    <source>
        <dbReference type="ARBA" id="ARBA00022777"/>
    </source>
</evidence>
<feature type="transmembrane region" description="Helical" evidence="5">
    <location>
        <begin position="67"/>
        <end position="90"/>
    </location>
</feature>
<name>A0A9E7ALC7_9ACTO</name>
<keyword evidence="5" id="KW-0472">Membrane</keyword>
<evidence type="ECO:0000313" key="7">
    <source>
        <dbReference type="EMBL" id="UQF79342.1"/>
    </source>
</evidence>
<dbReference type="KEGG" id="agh:M3I41_07060"/>
<evidence type="ECO:0000256" key="5">
    <source>
        <dbReference type="SAM" id="Phobius"/>
    </source>
</evidence>
<dbReference type="EMBL" id="CP097095">
    <property type="protein sequence ID" value="UQF79342.1"/>
    <property type="molecule type" value="Genomic_DNA"/>
</dbReference>
<feature type="transmembrane region" description="Helical" evidence="5">
    <location>
        <begin position="150"/>
        <end position="168"/>
    </location>
</feature>
<keyword evidence="5" id="KW-1133">Transmembrane helix</keyword>
<dbReference type="GO" id="GO:0016301">
    <property type="term" value="F:kinase activity"/>
    <property type="evidence" value="ECO:0007669"/>
    <property type="project" value="UniProtKB-KW"/>
</dbReference>
<evidence type="ECO:0000313" key="8">
    <source>
        <dbReference type="Proteomes" id="UP000830236"/>
    </source>
</evidence>
<proteinExistence type="predicted"/>
<organism evidence="7 8">
    <name type="scientific">Actinomyces graevenitzii</name>
    <dbReference type="NCBI Taxonomy" id="55565"/>
    <lineage>
        <taxon>Bacteria</taxon>
        <taxon>Bacillati</taxon>
        <taxon>Actinomycetota</taxon>
        <taxon>Actinomycetes</taxon>
        <taxon>Actinomycetales</taxon>
        <taxon>Actinomycetaceae</taxon>
        <taxon>Actinomyces</taxon>
    </lineage>
</organism>
<dbReference type="InterPro" id="IPR036890">
    <property type="entry name" value="HATPase_C_sf"/>
</dbReference>
<gene>
    <name evidence="7" type="ORF">M3I41_07060</name>
</gene>
<keyword evidence="2" id="KW-0418">Kinase</keyword>
<dbReference type="Pfam" id="PF04024">
    <property type="entry name" value="PspC"/>
    <property type="match status" value="1"/>
</dbReference>
<accession>A0A9E7ALC7</accession>
<reference evidence="7" key="1">
    <citation type="submission" date="2022-05" db="EMBL/GenBank/DDBJ databases">
        <title>Using nanopore sequencing to obtain complete genomes from saliva samples.</title>
        <authorList>
            <person name="Baker J.L."/>
        </authorList>
    </citation>
    <scope>NUCLEOTIDE SEQUENCE</scope>
    <source>
        <strain evidence="7">JCVI-JB-Ag32</strain>
    </source>
</reference>
<dbReference type="InterPro" id="IPR050482">
    <property type="entry name" value="Sensor_HK_TwoCompSys"/>
</dbReference>